<accession>A0A8S1EL65</accession>
<evidence type="ECO:0000313" key="1">
    <source>
        <dbReference type="EMBL" id="CAB3398527.1"/>
    </source>
</evidence>
<sequence>MSTSGCEQAQQTVKKLEDAIQLLLSKGRQVNKMLDDEKTRMKESRKQEIAGLKEELKNSKTIRGVKPITSKRAISNKIRIEEKMDFDVPSLPFEKSTTNVGSCSSSTKIEKKPSSSATISPSCLVRSPMPMKSSTSNNYIVLESEYSVQNGVNIKYLPASTKVWQNSDGSINVIYSFLDENKNVLLNVKCRLNGSLVSNVSIESPQKVN</sequence>
<reference evidence="1 2" key="1">
    <citation type="submission" date="2020-04" db="EMBL/GenBank/DDBJ databases">
        <authorList>
            <person name="Laetsch R D."/>
            <person name="Stevens L."/>
            <person name="Kumar S."/>
            <person name="Blaxter L. M."/>
        </authorList>
    </citation>
    <scope>NUCLEOTIDE SEQUENCE [LARGE SCALE GENOMIC DNA]</scope>
</reference>
<name>A0A8S1EL65_9PELO</name>
<dbReference type="EMBL" id="CADEPM010000001">
    <property type="protein sequence ID" value="CAB3398527.1"/>
    <property type="molecule type" value="Genomic_DNA"/>
</dbReference>
<dbReference type="Proteomes" id="UP000494206">
    <property type="component" value="Unassembled WGS sequence"/>
</dbReference>
<keyword evidence="2" id="KW-1185">Reference proteome</keyword>
<comment type="caution">
    <text evidence="1">The sequence shown here is derived from an EMBL/GenBank/DDBJ whole genome shotgun (WGS) entry which is preliminary data.</text>
</comment>
<dbReference type="OrthoDB" id="5811742at2759"/>
<evidence type="ECO:0000313" key="2">
    <source>
        <dbReference type="Proteomes" id="UP000494206"/>
    </source>
</evidence>
<protein>
    <submittedName>
        <fullName evidence="1">Uncharacterized protein</fullName>
    </submittedName>
</protein>
<organism evidence="1 2">
    <name type="scientific">Caenorhabditis bovis</name>
    <dbReference type="NCBI Taxonomy" id="2654633"/>
    <lineage>
        <taxon>Eukaryota</taxon>
        <taxon>Metazoa</taxon>
        <taxon>Ecdysozoa</taxon>
        <taxon>Nematoda</taxon>
        <taxon>Chromadorea</taxon>
        <taxon>Rhabditida</taxon>
        <taxon>Rhabditina</taxon>
        <taxon>Rhabditomorpha</taxon>
        <taxon>Rhabditoidea</taxon>
        <taxon>Rhabditidae</taxon>
        <taxon>Peloderinae</taxon>
        <taxon>Caenorhabditis</taxon>
    </lineage>
</organism>
<dbReference type="AlphaFoldDB" id="A0A8S1EL65"/>
<gene>
    <name evidence="1" type="ORF">CBOVIS_LOCUS1792</name>
</gene>
<proteinExistence type="predicted"/>